<keyword evidence="6" id="KW-1185">Reference proteome</keyword>
<dbReference type="Proteomes" id="UP000182977">
    <property type="component" value="Chromosome I"/>
</dbReference>
<evidence type="ECO:0000256" key="1">
    <source>
        <dbReference type="ARBA" id="ARBA00001933"/>
    </source>
</evidence>
<name>A0A1H2K535_9ACTN</name>
<dbReference type="GO" id="GO:0006567">
    <property type="term" value="P:L-threonine catabolic process"/>
    <property type="evidence" value="ECO:0007669"/>
    <property type="project" value="TreeGrafter"/>
</dbReference>
<dbReference type="GO" id="GO:0006565">
    <property type="term" value="P:L-serine catabolic process"/>
    <property type="evidence" value="ECO:0007669"/>
    <property type="project" value="TreeGrafter"/>
</dbReference>
<protein>
    <submittedName>
        <fullName evidence="5">Threonine synthase</fullName>
    </submittedName>
</protein>
<feature type="domain" description="Tryptophan synthase beta chain-like PALP" evidence="4">
    <location>
        <begin position="17"/>
        <end position="322"/>
    </location>
</feature>
<evidence type="ECO:0000313" key="6">
    <source>
        <dbReference type="Proteomes" id="UP000182977"/>
    </source>
</evidence>
<keyword evidence="2" id="KW-0663">Pyridoxal phosphate</keyword>
<dbReference type="GO" id="GO:0004794">
    <property type="term" value="F:threonine deaminase activity"/>
    <property type="evidence" value="ECO:0007669"/>
    <property type="project" value="TreeGrafter"/>
</dbReference>
<dbReference type="GO" id="GO:0009097">
    <property type="term" value="P:isoleucine biosynthetic process"/>
    <property type="evidence" value="ECO:0007669"/>
    <property type="project" value="TreeGrafter"/>
</dbReference>
<dbReference type="PANTHER" id="PTHR48078:SF6">
    <property type="entry name" value="L-THREONINE DEHYDRATASE CATABOLIC TDCB"/>
    <property type="match status" value="1"/>
</dbReference>
<organism evidence="5 6">
    <name type="scientific">Jiangella alkaliphila</name>
    <dbReference type="NCBI Taxonomy" id="419479"/>
    <lineage>
        <taxon>Bacteria</taxon>
        <taxon>Bacillati</taxon>
        <taxon>Actinomycetota</taxon>
        <taxon>Actinomycetes</taxon>
        <taxon>Jiangellales</taxon>
        <taxon>Jiangellaceae</taxon>
        <taxon>Jiangella</taxon>
    </lineage>
</organism>
<dbReference type="InterPro" id="IPR036052">
    <property type="entry name" value="TrpB-like_PALP_sf"/>
</dbReference>
<dbReference type="OrthoDB" id="9805733at2"/>
<dbReference type="EMBL" id="LT629791">
    <property type="protein sequence ID" value="SDU63508.1"/>
    <property type="molecule type" value="Genomic_DNA"/>
</dbReference>
<dbReference type="InterPro" id="IPR050147">
    <property type="entry name" value="Ser/Thr_Dehydratase"/>
</dbReference>
<dbReference type="InterPro" id="IPR001926">
    <property type="entry name" value="TrpB-like_PALP"/>
</dbReference>
<evidence type="ECO:0000256" key="3">
    <source>
        <dbReference type="ARBA" id="ARBA00023239"/>
    </source>
</evidence>
<dbReference type="GO" id="GO:0003941">
    <property type="term" value="F:L-serine ammonia-lyase activity"/>
    <property type="evidence" value="ECO:0007669"/>
    <property type="project" value="TreeGrafter"/>
</dbReference>
<dbReference type="Gene3D" id="3.40.50.1100">
    <property type="match status" value="2"/>
</dbReference>
<reference evidence="6" key="1">
    <citation type="submission" date="2016-10" db="EMBL/GenBank/DDBJ databases">
        <authorList>
            <person name="Varghese N."/>
            <person name="Submissions S."/>
        </authorList>
    </citation>
    <scope>NUCLEOTIDE SEQUENCE [LARGE SCALE GENOMIC DNA]</scope>
    <source>
        <strain evidence="6">DSM 45079</strain>
    </source>
</reference>
<dbReference type="STRING" id="419479.SAMN04488563_3409"/>
<keyword evidence="3" id="KW-0456">Lyase</keyword>
<dbReference type="AlphaFoldDB" id="A0A1H2K535"/>
<sequence length="364" mass="37446">MSLSRFAADLPAVREFVTMGEGETPLVALPALARRLGLRRLSAKLESLNPTGSYKDRVAAMSLSLARHRRMRGWIASSSGNAGLAMAAYGARAGLPGFLCLVASAPIEKRVPLMPYGLGVVGVDGVGDGATSANLAVLFDEIRAAAQRHDLFLGITAHAFNPAGMRGVDTLAYELVEQAPDATHVYVPVGGGGLLVAVARGLRHRGHDARVIACQPRGCAPVVAALDGSARVPVIETCDSHISGLQLPNPPDGPPAVAAVEATGGWGDAPDDAAILAAQSLLTRTEGVFAEPAAAATLAGLMIDAERGRIGPGDHPVLVLSGAGWKDLGRFGADAATLPVVALPELAGRVDDWAGRQRSARDAP</sequence>
<comment type="cofactor">
    <cofactor evidence="1">
        <name>pyridoxal 5'-phosphate</name>
        <dbReference type="ChEBI" id="CHEBI:597326"/>
    </cofactor>
</comment>
<dbReference type="SUPFAM" id="SSF53686">
    <property type="entry name" value="Tryptophan synthase beta subunit-like PLP-dependent enzymes"/>
    <property type="match status" value="1"/>
</dbReference>
<gene>
    <name evidence="5" type="ORF">SAMN04488563_3409</name>
</gene>
<evidence type="ECO:0000259" key="4">
    <source>
        <dbReference type="Pfam" id="PF00291"/>
    </source>
</evidence>
<evidence type="ECO:0000256" key="2">
    <source>
        <dbReference type="ARBA" id="ARBA00022898"/>
    </source>
</evidence>
<dbReference type="Pfam" id="PF00291">
    <property type="entry name" value="PALP"/>
    <property type="match status" value="1"/>
</dbReference>
<dbReference type="PANTHER" id="PTHR48078">
    <property type="entry name" value="THREONINE DEHYDRATASE, MITOCHONDRIAL-RELATED"/>
    <property type="match status" value="1"/>
</dbReference>
<proteinExistence type="predicted"/>
<evidence type="ECO:0000313" key="5">
    <source>
        <dbReference type="EMBL" id="SDU63508.1"/>
    </source>
</evidence>
<accession>A0A1H2K535</accession>
<dbReference type="RefSeq" id="WP_046768117.1">
    <property type="nucleotide sequence ID" value="NZ_KQ061224.1"/>
</dbReference>